<keyword evidence="1" id="KW-0051">Antiviral defense</keyword>
<comment type="function">
    <text evidence="2">CRISPR (clustered regularly interspaced short palindromic repeat) is an adaptive immune system that provides protection against mobile genetic elements (viruses, transposable elements and conjugative plasmids). CRISPR clusters contain spacers, sequences complementary to antecedent mobile elements, and target invading nucleic acids. CRISPR clusters are transcribed and processed into CRISPR RNA (crRNA).</text>
</comment>
<accession>A0A7C5RUA0</accession>
<dbReference type="AlphaFoldDB" id="A0A7C5RUA0"/>
<dbReference type="Pfam" id="PF01905">
    <property type="entry name" value="DevR"/>
    <property type="match status" value="1"/>
</dbReference>
<dbReference type="EMBL" id="DRWX01000338">
    <property type="protein sequence ID" value="HHM97007.1"/>
    <property type="molecule type" value="Genomic_DNA"/>
</dbReference>
<proteinExistence type="predicted"/>
<organism evidence="3">
    <name type="scientific">Thermomicrobium roseum</name>
    <dbReference type="NCBI Taxonomy" id="500"/>
    <lineage>
        <taxon>Bacteria</taxon>
        <taxon>Pseudomonadati</taxon>
        <taxon>Thermomicrobiota</taxon>
        <taxon>Thermomicrobia</taxon>
        <taxon>Thermomicrobiales</taxon>
        <taxon>Thermomicrobiaceae</taxon>
        <taxon>Thermomicrobium</taxon>
    </lineage>
</organism>
<name>A0A7C5RUA0_THERO</name>
<evidence type="ECO:0000256" key="2">
    <source>
        <dbReference type="ARBA" id="ARBA00025626"/>
    </source>
</evidence>
<dbReference type="InterPro" id="IPR010154">
    <property type="entry name" value="CRISPR-assoc_Cas7/Cst2/DevR"/>
</dbReference>
<dbReference type="NCBIfam" id="TIGR01875">
    <property type="entry name" value="cas_MJ0381"/>
    <property type="match status" value="1"/>
</dbReference>
<gene>
    <name evidence="3" type="primary">cas7i</name>
    <name evidence="3" type="ORF">ENM21_07345</name>
</gene>
<evidence type="ECO:0000313" key="3">
    <source>
        <dbReference type="EMBL" id="HHM97007.1"/>
    </source>
</evidence>
<reference evidence="3" key="1">
    <citation type="journal article" date="2020" name="mSystems">
        <title>Genome- and Community-Level Interaction Insights into Carbon Utilization and Element Cycling Functions of Hydrothermarchaeota in Hydrothermal Sediment.</title>
        <authorList>
            <person name="Zhou Z."/>
            <person name="Liu Y."/>
            <person name="Xu W."/>
            <person name="Pan J."/>
            <person name="Luo Z.H."/>
            <person name="Li M."/>
        </authorList>
    </citation>
    <scope>NUCLEOTIDE SEQUENCE [LARGE SCALE GENOMIC DNA]</scope>
    <source>
        <strain evidence="3">SpSt-1065</strain>
    </source>
</reference>
<dbReference type="NCBIfam" id="TIGR02585">
    <property type="entry name" value="cas_Cst2_DevR"/>
    <property type="match status" value="1"/>
</dbReference>
<dbReference type="GO" id="GO:0051607">
    <property type="term" value="P:defense response to virus"/>
    <property type="evidence" value="ECO:0007669"/>
    <property type="project" value="UniProtKB-KW"/>
</dbReference>
<protein>
    <submittedName>
        <fullName evidence="3">Type I-B CRISPR-associated protein Cas7/Cst2/DevR</fullName>
    </submittedName>
</protein>
<sequence>MERRVSYPIVTGAVLIEANGAALNNAGQDEGRRTDNTIVVKQIQLGRLRYPYVSGQAWRRWWREVLYSDFGWTPSPITRETKSAYTQGNPIEYAEDDLFGYMAARKRGAGADTYRRVSPLRASLLISVFPNVIVDDFGHFSRNLPAGSDIIPFESQLYSTYLQGAFTVSLTEVGRFAVGAMADVAEDLVKGRSGLEPGPNDGTGRLTYQLPRSERVRRVQDLLLALGRLRGGARLARNLSDVTPVAVVVGFVDGGNAPFQNLFMADSETSEQLLFNLERFRSVLRDYKDRLLPVNGGRPVLVGFRPTILANEEEVRHTLQSGEDSFNGVELLESPGAVLEKAAELVEMAFVHVA</sequence>
<dbReference type="InterPro" id="IPR013414">
    <property type="entry name" value="Cas7/Cst2/DevR_sub_I-B/Tneap"/>
</dbReference>
<comment type="caution">
    <text evidence="3">The sequence shown here is derived from an EMBL/GenBank/DDBJ whole genome shotgun (WGS) entry which is preliminary data.</text>
</comment>
<evidence type="ECO:0000256" key="1">
    <source>
        <dbReference type="ARBA" id="ARBA00023118"/>
    </source>
</evidence>